<dbReference type="EMBL" id="JQ844224">
    <property type="protein sequence ID" value="AGS53186.1"/>
    <property type="molecule type" value="Genomic_DNA"/>
</dbReference>
<keyword evidence="9 10" id="KW-0961">Cell wall biogenesis/degradation</keyword>
<evidence type="ECO:0000256" key="9">
    <source>
        <dbReference type="ARBA" id="ARBA00023316"/>
    </source>
</evidence>
<dbReference type="PANTHER" id="PTHR21015:SF27">
    <property type="entry name" value="UDP-N-ACETYLGLUCOSAMINE--N-ACETYLMURAMYL-(PENTAPEPTIDE) PYROPHOSPHORYL-UNDECAPRENOL N-ACETYLGLUCOSAMINE TRANSFERASE"/>
    <property type="match status" value="1"/>
</dbReference>
<dbReference type="GO" id="GO:0009252">
    <property type="term" value="P:peptidoglycan biosynthetic process"/>
    <property type="evidence" value="ECO:0007669"/>
    <property type="project" value="UniProtKB-UniRule"/>
</dbReference>
<dbReference type="EC" id="2.4.1.227" evidence="10"/>
<keyword evidence="3 10" id="KW-0328">Glycosyltransferase</keyword>
<dbReference type="CDD" id="cd03785">
    <property type="entry name" value="GT28_MurG"/>
    <property type="match status" value="1"/>
</dbReference>
<comment type="subcellular location">
    <subcellularLocation>
        <location evidence="10">Cell membrane</location>
        <topology evidence="10">Peripheral membrane protein</topology>
        <orientation evidence="10">Cytoplasmic side</orientation>
    </subcellularLocation>
</comment>
<evidence type="ECO:0000256" key="6">
    <source>
        <dbReference type="ARBA" id="ARBA00022984"/>
    </source>
</evidence>
<gene>
    <name evidence="10" type="primary">murG</name>
</gene>
<dbReference type="GO" id="GO:0008360">
    <property type="term" value="P:regulation of cell shape"/>
    <property type="evidence" value="ECO:0007669"/>
    <property type="project" value="UniProtKB-KW"/>
</dbReference>
<dbReference type="GO" id="GO:0050511">
    <property type="term" value="F:undecaprenyldiphospho-muramoylpentapeptide beta-N-acetylglucosaminyltransferase activity"/>
    <property type="evidence" value="ECO:0007669"/>
    <property type="project" value="UniProtKB-UniRule"/>
</dbReference>
<comment type="similarity">
    <text evidence="10">Belongs to the glycosyltransferase 28 family. MurG subfamily.</text>
</comment>
<dbReference type="Gene3D" id="3.40.50.2000">
    <property type="entry name" value="Glycogen Phosphorylase B"/>
    <property type="match status" value="2"/>
</dbReference>
<protein>
    <recommendedName>
        <fullName evidence="10">UDP-N-acetylglucosamine--N-acetylmuramyl-(pentapeptide) pyrophosphoryl-undecaprenol N-acetylglucosamine transferase</fullName>
        <ecNumber evidence="10">2.4.1.227</ecNumber>
    </recommendedName>
    <alternativeName>
        <fullName evidence="10">Undecaprenyl-PP-MurNAc-pentapeptide-UDPGlcNAc GlcNAc transferase</fullName>
    </alternativeName>
</protein>
<evidence type="ECO:0000256" key="3">
    <source>
        <dbReference type="ARBA" id="ARBA00022676"/>
    </source>
</evidence>
<dbReference type="InterPro" id="IPR004276">
    <property type="entry name" value="GlycoTrans_28_N"/>
</dbReference>
<feature type="binding site" evidence="10">
    <location>
        <position position="194"/>
    </location>
    <ligand>
        <name>UDP-N-acetyl-alpha-D-glucosamine</name>
        <dbReference type="ChEBI" id="CHEBI:57705"/>
    </ligand>
</feature>
<comment type="pathway">
    <text evidence="10">Cell wall biogenesis; peptidoglycan biosynthesis.</text>
</comment>
<dbReference type="GO" id="GO:0005975">
    <property type="term" value="P:carbohydrate metabolic process"/>
    <property type="evidence" value="ECO:0007669"/>
    <property type="project" value="InterPro"/>
</dbReference>
<keyword evidence="8 10" id="KW-0131">Cell cycle</keyword>
<keyword evidence="4 10" id="KW-0808">Transferase</keyword>
<keyword evidence="2 10" id="KW-0132">Cell division</keyword>
<comment type="catalytic activity">
    <reaction evidence="10">
        <text>di-trans,octa-cis-undecaprenyl diphospho-N-acetyl-alpha-D-muramoyl-L-alanyl-D-glutamyl-meso-2,6-diaminopimeloyl-D-alanyl-D-alanine + UDP-N-acetyl-alpha-D-glucosamine = di-trans,octa-cis-undecaprenyl diphospho-[N-acetyl-alpha-D-glucosaminyl-(1-&gt;4)]-N-acetyl-alpha-D-muramoyl-L-alanyl-D-glutamyl-meso-2,6-diaminopimeloyl-D-alanyl-D-alanine + UDP + H(+)</text>
        <dbReference type="Rhea" id="RHEA:31227"/>
        <dbReference type="ChEBI" id="CHEBI:15378"/>
        <dbReference type="ChEBI" id="CHEBI:57705"/>
        <dbReference type="ChEBI" id="CHEBI:58223"/>
        <dbReference type="ChEBI" id="CHEBI:61387"/>
        <dbReference type="ChEBI" id="CHEBI:61388"/>
        <dbReference type="EC" id="2.4.1.227"/>
    </reaction>
</comment>
<feature type="binding site" evidence="10">
    <location>
        <position position="329"/>
    </location>
    <ligand>
        <name>UDP-N-acetyl-alpha-D-glucosamine</name>
        <dbReference type="ChEBI" id="CHEBI:57705"/>
    </ligand>
</feature>
<sequence>MKKIILTGGGTAGHVTPCLALLPALRGAGFDVSYIGGKAGMERELVGQAGIPYYGVSTGKLRRYFDLKNLTDAGRVIKGVWEAVSILRAARPDVIFSKGGFVAVPVVVAGRLLGIPAVIHESDISCGLANKICLPFAKAVCVSFPETLAKVPKKKAFVTGTPIRRELFDGRREKGLGICGFGGGKPVALVMGGSLGSVKINGVLRQALPGMLERFDVIHICGKGNLAGDLGGGKDAGGNKGISNGGEGLGGKQEILSAADDLAGGSVSSGKGLAGYAQFEYVNEDLPHLFAAADIAISRAGANALAELLALAKPSILIPLSKKASRGDQILNAESFGARGFCRVIREEELTAERLASEVAALWQNAGEYAKKMKAAPQADGVGEVVKVITSHLLPPGERP</sequence>
<name>A0A806K0I6_9BACT</name>
<dbReference type="GO" id="GO:0005886">
    <property type="term" value="C:plasma membrane"/>
    <property type="evidence" value="ECO:0007669"/>
    <property type="project" value="UniProtKB-SubCell"/>
</dbReference>
<evidence type="ECO:0000256" key="2">
    <source>
        <dbReference type="ARBA" id="ARBA00022618"/>
    </source>
</evidence>
<evidence type="ECO:0000313" key="13">
    <source>
        <dbReference type="EMBL" id="AGS53186.1"/>
    </source>
</evidence>
<dbReference type="Pfam" id="PF04101">
    <property type="entry name" value="Glyco_tran_28_C"/>
    <property type="match status" value="1"/>
</dbReference>
<feature type="domain" description="Glycosyl transferase family 28 C-terminal" evidence="12">
    <location>
        <begin position="276"/>
        <end position="376"/>
    </location>
</feature>
<feature type="domain" description="Glycosyltransferase family 28 N-terminal" evidence="11">
    <location>
        <begin position="4"/>
        <end position="141"/>
    </location>
</feature>
<feature type="binding site" evidence="10">
    <location>
        <position position="164"/>
    </location>
    <ligand>
        <name>UDP-N-acetyl-alpha-D-glucosamine</name>
        <dbReference type="ChEBI" id="CHEBI:57705"/>
    </ligand>
</feature>
<comment type="caution">
    <text evidence="10">Lacks conserved residue(s) required for the propagation of feature annotation.</text>
</comment>
<keyword evidence="7 10" id="KW-0472">Membrane</keyword>
<dbReference type="HAMAP" id="MF_00033">
    <property type="entry name" value="MurG"/>
    <property type="match status" value="1"/>
</dbReference>
<feature type="binding site" evidence="10">
    <location>
        <begin position="11"/>
        <end position="13"/>
    </location>
    <ligand>
        <name>UDP-N-acetyl-alpha-D-glucosamine</name>
        <dbReference type="ChEBI" id="CHEBI:57705"/>
    </ligand>
</feature>
<dbReference type="Pfam" id="PF03033">
    <property type="entry name" value="Glyco_transf_28"/>
    <property type="match status" value="1"/>
</dbReference>
<reference evidence="13" key="1">
    <citation type="submission" date="2012-03" db="EMBL/GenBank/DDBJ databases">
        <title>Functional metagenomics reveals considerable lignocellulase gene clusters in the gut microbiome of a wood-feeding higher termite.</title>
        <authorList>
            <person name="Liu N."/>
        </authorList>
    </citation>
    <scope>NUCLEOTIDE SEQUENCE</scope>
</reference>
<keyword evidence="5 10" id="KW-0133">Cell shape</keyword>
<dbReference type="GO" id="GO:0071555">
    <property type="term" value="P:cell wall organization"/>
    <property type="evidence" value="ECO:0007669"/>
    <property type="project" value="UniProtKB-KW"/>
</dbReference>
<evidence type="ECO:0000256" key="8">
    <source>
        <dbReference type="ARBA" id="ARBA00023306"/>
    </source>
</evidence>
<evidence type="ECO:0000259" key="12">
    <source>
        <dbReference type="Pfam" id="PF04101"/>
    </source>
</evidence>
<dbReference type="InterPro" id="IPR007235">
    <property type="entry name" value="Glyco_trans_28_C"/>
</dbReference>
<dbReference type="GO" id="GO:0051301">
    <property type="term" value="P:cell division"/>
    <property type="evidence" value="ECO:0007669"/>
    <property type="project" value="UniProtKB-KW"/>
</dbReference>
<dbReference type="AlphaFoldDB" id="A0A806K0I6"/>
<dbReference type="SUPFAM" id="SSF53756">
    <property type="entry name" value="UDP-Glycosyltransferase/glycogen phosphorylase"/>
    <property type="match status" value="2"/>
</dbReference>
<keyword evidence="1 10" id="KW-1003">Cell membrane</keyword>
<evidence type="ECO:0000256" key="10">
    <source>
        <dbReference type="HAMAP-Rule" id="MF_00033"/>
    </source>
</evidence>
<comment type="function">
    <text evidence="10">Cell wall formation. Catalyzes the transfer of a GlcNAc subunit on undecaprenyl-pyrophosphoryl-MurNAc-pentapeptide (lipid intermediate I) to form undecaprenyl-pyrophosphoryl-MurNAc-(pentapeptide)GlcNAc (lipid intermediate II).</text>
</comment>
<dbReference type="InterPro" id="IPR006009">
    <property type="entry name" value="GlcNAc_MurG"/>
</dbReference>
<accession>A0A806K0I6</accession>
<dbReference type="UniPathway" id="UPA00219"/>
<evidence type="ECO:0000256" key="4">
    <source>
        <dbReference type="ARBA" id="ARBA00022679"/>
    </source>
</evidence>
<dbReference type="PANTHER" id="PTHR21015">
    <property type="entry name" value="UDP-N-ACETYLGLUCOSAMINE--N-ACETYLMURAMYL-(PENTAPEPTIDE) PYROPHOSPHORYL-UNDECAPRENOL N-ACETYLGLUCOSAMINE TRANSFERASE 1"/>
    <property type="match status" value="1"/>
</dbReference>
<organism evidence="13">
    <name type="scientific">uncultured bacterium contig00081</name>
    <dbReference type="NCBI Taxonomy" id="1181557"/>
    <lineage>
        <taxon>Bacteria</taxon>
        <taxon>environmental samples</taxon>
    </lineage>
</organism>
<evidence type="ECO:0000256" key="5">
    <source>
        <dbReference type="ARBA" id="ARBA00022960"/>
    </source>
</evidence>
<evidence type="ECO:0000256" key="1">
    <source>
        <dbReference type="ARBA" id="ARBA00022475"/>
    </source>
</evidence>
<evidence type="ECO:0000256" key="7">
    <source>
        <dbReference type="ARBA" id="ARBA00023136"/>
    </source>
</evidence>
<proteinExistence type="inferred from homology"/>
<evidence type="ECO:0000259" key="11">
    <source>
        <dbReference type="Pfam" id="PF03033"/>
    </source>
</evidence>
<keyword evidence="6 10" id="KW-0573">Peptidoglycan synthesis</keyword>